<evidence type="ECO:0000256" key="4">
    <source>
        <dbReference type="ARBA" id="ARBA00022840"/>
    </source>
</evidence>
<evidence type="ECO:0000259" key="9">
    <source>
        <dbReference type="Pfam" id="PF19269"/>
    </source>
</evidence>
<evidence type="ECO:0000313" key="10">
    <source>
        <dbReference type="EMBL" id="OGC70207.1"/>
    </source>
</evidence>
<dbReference type="Pfam" id="PF19269">
    <property type="entry name" value="Anticodon_2"/>
    <property type="match status" value="1"/>
</dbReference>
<dbReference type="Gene3D" id="3.40.50.620">
    <property type="entry name" value="HUPs"/>
    <property type="match status" value="1"/>
</dbReference>
<dbReference type="GO" id="GO:0005524">
    <property type="term" value="F:ATP binding"/>
    <property type="evidence" value="ECO:0007669"/>
    <property type="project" value="UniProtKB-UniRule"/>
</dbReference>
<keyword evidence="6 7" id="KW-0030">Aminoacyl-tRNA synthetase</keyword>
<dbReference type="InterPro" id="IPR033910">
    <property type="entry name" value="GluRS_core"/>
</dbReference>
<dbReference type="InterPro" id="IPR045462">
    <property type="entry name" value="aa-tRNA-synth_I_cd-bd"/>
</dbReference>
<dbReference type="EMBL" id="MEWA01000009">
    <property type="protein sequence ID" value="OGC70207.1"/>
    <property type="molecule type" value="Genomic_DNA"/>
</dbReference>
<dbReference type="InterPro" id="IPR014729">
    <property type="entry name" value="Rossmann-like_a/b/a_fold"/>
</dbReference>
<comment type="function">
    <text evidence="7">Catalyzes the attachment of glutamate to tRNA(Glu) in a two-step reaction: glutamate is first activated by ATP to form Glu-AMP and then transferred to the acceptor end of tRNA(Glu).</text>
</comment>
<comment type="catalytic activity">
    <reaction evidence="7">
        <text>tRNA(Glu) + L-glutamate + ATP = L-glutamyl-tRNA(Glu) + AMP + diphosphate</text>
        <dbReference type="Rhea" id="RHEA:23540"/>
        <dbReference type="Rhea" id="RHEA-COMP:9663"/>
        <dbReference type="Rhea" id="RHEA-COMP:9680"/>
        <dbReference type="ChEBI" id="CHEBI:29985"/>
        <dbReference type="ChEBI" id="CHEBI:30616"/>
        <dbReference type="ChEBI" id="CHEBI:33019"/>
        <dbReference type="ChEBI" id="CHEBI:78442"/>
        <dbReference type="ChEBI" id="CHEBI:78520"/>
        <dbReference type="ChEBI" id="CHEBI:456215"/>
        <dbReference type="EC" id="6.1.1.17"/>
    </reaction>
</comment>
<feature type="domain" description="Glutamyl/glutaminyl-tRNA synthetase class Ib catalytic" evidence="8">
    <location>
        <begin position="3"/>
        <end position="322"/>
    </location>
</feature>
<evidence type="ECO:0000256" key="5">
    <source>
        <dbReference type="ARBA" id="ARBA00022917"/>
    </source>
</evidence>
<dbReference type="InterPro" id="IPR004527">
    <property type="entry name" value="Glu-tRNA-ligase_bac/mito"/>
</dbReference>
<dbReference type="HAMAP" id="MF_00022">
    <property type="entry name" value="Glu_tRNA_synth_type1"/>
    <property type="match status" value="1"/>
</dbReference>
<gene>
    <name evidence="7" type="primary">gltX</name>
    <name evidence="10" type="ORF">A2415_00860</name>
</gene>
<sequence length="488" mass="56699">MGVRTRMAPSPTGEYHIGSMRTMLYNYALAKKEGGQFILRIEDTDRERFVEGATERLMDVINAYGLNWDEGPRVGGPHAPYIQSERLETYKEYANQLVESGHAYYCFCSKERLDTLREEQRKAGMPSTKYDKYCLNLPKDKVKENLDAGLSYVIRLNVQADQEISFDDKVLGHITFPSKDVDDQVLLKSDGFPTYHLGVVVDDHLMEVNWVMRGVEWLPSTPKHILLYKAFGWELPTYAHLPLLKEKGDTKKLSKRMGSVAAHEFLLDGYLPEALINFLMFLGWNPGTEKEIYSLDEFVKDFSVERIQKTDLVVFDRDKLAWYNGQYIRMLSAQDLWERLKKWMSEYDQQPEYKMEDTYSIKVQSLVQDRMRVFADFLPLTNYFYIDFDCPVELLVAQSGSESRAKEILETFYNLLKELSVENWHSKFLDELCHRIISEKGYKPKESFMTLRVASTGQTATPPIFDIIELLGQEKTLSRIENAKNLLK</sequence>
<dbReference type="AlphaFoldDB" id="A0A1F4WLA4"/>
<dbReference type="InterPro" id="IPR020751">
    <property type="entry name" value="aa-tRNA-synth_I_codon-bd_sub2"/>
</dbReference>
<dbReference type="GO" id="GO:0004818">
    <property type="term" value="F:glutamate-tRNA ligase activity"/>
    <property type="evidence" value="ECO:0007669"/>
    <property type="project" value="UniProtKB-UniRule"/>
</dbReference>
<dbReference type="EC" id="6.1.1.17" evidence="7"/>
<evidence type="ECO:0000256" key="1">
    <source>
        <dbReference type="ARBA" id="ARBA00007894"/>
    </source>
</evidence>
<comment type="subunit">
    <text evidence="7">Monomer.</text>
</comment>
<protein>
    <recommendedName>
        <fullName evidence="7">Glutamate--tRNA ligase</fullName>
        <ecNumber evidence="7">6.1.1.17</ecNumber>
    </recommendedName>
    <alternativeName>
        <fullName evidence="7">Glutamyl-tRNA synthetase</fullName>
        <shortName evidence="7">GluRS</shortName>
    </alternativeName>
</protein>
<dbReference type="InterPro" id="IPR049940">
    <property type="entry name" value="GluQ/Sye"/>
</dbReference>
<feature type="domain" description="Aminoacyl-tRNA synthetase class I anticodon-binding" evidence="9">
    <location>
        <begin position="336"/>
        <end position="483"/>
    </location>
</feature>
<comment type="similarity">
    <text evidence="1 7">Belongs to the class-I aminoacyl-tRNA synthetase family. Glutamate--tRNA ligase type 1 subfamily.</text>
</comment>
<evidence type="ECO:0000256" key="7">
    <source>
        <dbReference type="HAMAP-Rule" id="MF_00022"/>
    </source>
</evidence>
<dbReference type="InterPro" id="IPR000924">
    <property type="entry name" value="Glu/Gln-tRNA-synth"/>
</dbReference>
<feature type="binding site" evidence="7">
    <location>
        <position position="255"/>
    </location>
    <ligand>
        <name>ATP</name>
        <dbReference type="ChEBI" id="CHEBI:30616"/>
    </ligand>
</feature>
<evidence type="ECO:0000256" key="6">
    <source>
        <dbReference type="ARBA" id="ARBA00023146"/>
    </source>
</evidence>
<feature type="short sequence motif" description="'KMSKS' region" evidence="7">
    <location>
        <begin position="252"/>
        <end position="256"/>
    </location>
</feature>
<dbReference type="CDD" id="cd00808">
    <property type="entry name" value="GluRS_core"/>
    <property type="match status" value="1"/>
</dbReference>
<dbReference type="Pfam" id="PF00749">
    <property type="entry name" value="tRNA-synt_1c"/>
    <property type="match status" value="1"/>
</dbReference>
<dbReference type="GO" id="GO:0006424">
    <property type="term" value="P:glutamyl-tRNA aminoacylation"/>
    <property type="evidence" value="ECO:0007669"/>
    <property type="project" value="UniProtKB-UniRule"/>
</dbReference>
<evidence type="ECO:0000256" key="2">
    <source>
        <dbReference type="ARBA" id="ARBA00022598"/>
    </source>
</evidence>
<dbReference type="NCBIfam" id="TIGR00464">
    <property type="entry name" value="gltX_bact"/>
    <property type="match status" value="1"/>
</dbReference>
<evidence type="ECO:0000256" key="3">
    <source>
        <dbReference type="ARBA" id="ARBA00022741"/>
    </source>
</evidence>
<name>A0A1F4WLA4_UNCKA</name>
<keyword evidence="2 7" id="KW-0436">Ligase</keyword>
<accession>A0A1F4WLA4</accession>
<dbReference type="Gene3D" id="1.10.10.350">
    <property type="match status" value="1"/>
</dbReference>
<dbReference type="InterPro" id="IPR008925">
    <property type="entry name" value="aa_tRNA-synth_I_cd-bd_sf"/>
</dbReference>
<dbReference type="SUPFAM" id="SSF52374">
    <property type="entry name" value="Nucleotidylyl transferase"/>
    <property type="match status" value="1"/>
</dbReference>
<comment type="caution">
    <text evidence="10">The sequence shown here is derived from an EMBL/GenBank/DDBJ whole genome shotgun (WGS) entry which is preliminary data.</text>
</comment>
<dbReference type="PANTHER" id="PTHR43311">
    <property type="entry name" value="GLUTAMATE--TRNA LIGASE"/>
    <property type="match status" value="1"/>
</dbReference>
<reference evidence="10 11" key="1">
    <citation type="journal article" date="2016" name="Nat. Commun.">
        <title>Thousands of microbial genomes shed light on interconnected biogeochemical processes in an aquifer system.</title>
        <authorList>
            <person name="Anantharaman K."/>
            <person name="Brown C.T."/>
            <person name="Hug L.A."/>
            <person name="Sharon I."/>
            <person name="Castelle C.J."/>
            <person name="Probst A.J."/>
            <person name="Thomas B.C."/>
            <person name="Singh A."/>
            <person name="Wilkins M.J."/>
            <person name="Karaoz U."/>
            <person name="Brodie E.L."/>
            <person name="Williams K.H."/>
            <person name="Hubbard S.S."/>
            <person name="Banfield J.F."/>
        </authorList>
    </citation>
    <scope>NUCLEOTIDE SEQUENCE [LARGE SCALE GENOMIC DNA]</scope>
</reference>
<dbReference type="InterPro" id="IPR020058">
    <property type="entry name" value="Glu/Gln-tRNA-synth_Ib_cat-dom"/>
</dbReference>
<dbReference type="SUPFAM" id="SSF48163">
    <property type="entry name" value="An anticodon-binding domain of class I aminoacyl-tRNA synthetases"/>
    <property type="match status" value="1"/>
</dbReference>
<keyword evidence="7" id="KW-0963">Cytoplasm</keyword>
<organism evidence="10 11">
    <name type="scientific">candidate division WWE3 bacterium RIFOXYC1_FULL_39_7</name>
    <dbReference type="NCBI Taxonomy" id="1802643"/>
    <lineage>
        <taxon>Bacteria</taxon>
        <taxon>Katanobacteria</taxon>
    </lineage>
</organism>
<comment type="caution">
    <text evidence="7">Lacks conserved residue(s) required for the propagation of feature annotation.</text>
</comment>
<feature type="short sequence motif" description="'HIGH' region" evidence="7">
    <location>
        <begin position="9"/>
        <end position="19"/>
    </location>
</feature>
<keyword evidence="3 7" id="KW-0547">Nucleotide-binding</keyword>
<dbReference type="GO" id="GO:0000049">
    <property type="term" value="F:tRNA binding"/>
    <property type="evidence" value="ECO:0007669"/>
    <property type="project" value="InterPro"/>
</dbReference>
<dbReference type="PANTHER" id="PTHR43311:SF2">
    <property type="entry name" value="GLUTAMATE--TRNA LIGASE, MITOCHONDRIAL-RELATED"/>
    <property type="match status" value="1"/>
</dbReference>
<dbReference type="GO" id="GO:0008270">
    <property type="term" value="F:zinc ion binding"/>
    <property type="evidence" value="ECO:0007669"/>
    <property type="project" value="InterPro"/>
</dbReference>
<dbReference type="GO" id="GO:0005737">
    <property type="term" value="C:cytoplasm"/>
    <property type="evidence" value="ECO:0007669"/>
    <property type="project" value="UniProtKB-SubCell"/>
</dbReference>
<proteinExistence type="inferred from homology"/>
<keyword evidence="4 7" id="KW-0067">ATP-binding</keyword>
<keyword evidence="5 7" id="KW-0648">Protein biosynthesis</keyword>
<comment type="subcellular location">
    <subcellularLocation>
        <location evidence="7">Cytoplasm</location>
    </subcellularLocation>
</comment>
<dbReference type="PRINTS" id="PR00987">
    <property type="entry name" value="TRNASYNTHGLU"/>
</dbReference>
<dbReference type="FunFam" id="3.40.50.620:FF:000045">
    <property type="entry name" value="Glutamate--tRNA ligase, mitochondrial"/>
    <property type="match status" value="1"/>
</dbReference>
<evidence type="ECO:0000259" key="8">
    <source>
        <dbReference type="Pfam" id="PF00749"/>
    </source>
</evidence>
<dbReference type="Proteomes" id="UP000179113">
    <property type="component" value="Unassembled WGS sequence"/>
</dbReference>
<evidence type="ECO:0000313" key="11">
    <source>
        <dbReference type="Proteomes" id="UP000179113"/>
    </source>
</evidence>